<keyword evidence="4" id="KW-1185">Reference proteome</keyword>
<dbReference type="GO" id="GO:1902555">
    <property type="term" value="C:endoribonuclease complex"/>
    <property type="evidence" value="ECO:0007669"/>
    <property type="project" value="UniProtKB-ARBA"/>
</dbReference>
<name>A0A1R0GZM0_9FUNG</name>
<evidence type="ECO:0000256" key="1">
    <source>
        <dbReference type="ARBA" id="ARBA00022694"/>
    </source>
</evidence>
<dbReference type="InterPro" id="IPR038085">
    <property type="entry name" value="Rnp2-like_sf"/>
</dbReference>
<sequence length="112" mass="12474">MSRSCNFRVSETELDSESVLNNIPIIDGTVSLDILTFRTAINKALEATHGILGTGINLDILKYRKSHSVAIIRLNYGDYKMFWQSITLYSMMVSGKKSKFVILSNSALLLGL</sequence>
<dbReference type="GO" id="GO:0008033">
    <property type="term" value="P:tRNA processing"/>
    <property type="evidence" value="ECO:0007669"/>
    <property type="project" value="UniProtKB-KW"/>
</dbReference>
<dbReference type="InterPro" id="IPR049128">
    <property type="entry name" value="Pop8-like_dom"/>
</dbReference>
<dbReference type="STRING" id="133383.A0A1R0GZM0"/>
<comment type="caution">
    <text evidence="3">The sequence shown here is derived from an EMBL/GenBank/DDBJ whole genome shotgun (WGS) entry which is preliminary data.</text>
</comment>
<organism evidence="3 4">
    <name type="scientific">Smittium mucronatum</name>
    <dbReference type="NCBI Taxonomy" id="133383"/>
    <lineage>
        <taxon>Eukaryota</taxon>
        <taxon>Fungi</taxon>
        <taxon>Fungi incertae sedis</taxon>
        <taxon>Zoopagomycota</taxon>
        <taxon>Kickxellomycotina</taxon>
        <taxon>Harpellomycetes</taxon>
        <taxon>Harpellales</taxon>
        <taxon>Legeriomycetaceae</taxon>
        <taxon>Smittium</taxon>
    </lineage>
</organism>
<dbReference type="Gene3D" id="3.30.70.3250">
    <property type="entry name" value="Ribonuclease P, Pop5 subunit"/>
    <property type="match status" value="1"/>
</dbReference>
<dbReference type="AlphaFoldDB" id="A0A1R0GZM0"/>
<keyword evidence="1" id="KW-0819">tRNA processing</keyword>
<evidence type="ECO:0000259" key="2">
    <source>
        <dbReference type="Pfam" id="PF20976"/>
    </source>
</evidence>
<reference evidence="3 4" key="1">
    <citation type="journal article" date="2016" name="Mol. Biol. Evol.">
        <title>Genome-Wide Survey of Gut Fungi (Harpellales) Reveals the First Horizontally Transferred Ubiquitin Gene from a Mosquito Host.</title>
        <authorList>
            <person name="Wang Y."/>
            <person name="White M.M."/>
            <person name="Kvist S."/>
            <person name="Moncalvo J.M."/>
        </authorList>
    </citation>
    <scope>NUCLEOTIDE SEQUENCE [LARGE SCALE GENOMIC DNA]</scope>
    <source>
        <strain evidence="3 4">ALG-7-W6</strain>
    </source>
</reference>
<dbReference type="GO" id="GO:1990904">
    <property type="term" value="C:ribonucleoprotein complex"/>
    <property type="evidence" value="ECO:0007669"/>
    <property type="project" value="UniProtKB-ARBA"/>
</dbReference>
<feature type="domain" description="Ribonucleases P/MRP subunit Pop8-like" evidence="2">
    <location>
        <begin position="30"/>
        <end position="89"/>
    </location>
</feature>
<proteinExistence type="predicted"/>
<evidence type="ECO:0000313" key="3">
    <source>
        <dbReference type="EMBL" id="OLY82317.1"/>
    </source>
</evidence>
<gene>
    <name evidence="3" type="ORF">AYI68_g3561</name>
</gene>
<dbReference type="Pfam" id="PF20976">
    <property type="entry name" value="Pop8"/>
    <property type="match status" value="1"/>
</dbReference>
<evidence type="ECO:0000313" key="4">
    <source>
        <dbReference type="Proteomes" id="UP000187455"/>
    </source>
</evidence>
<dbReference type="SUPFAM" id="SSF160350">
    <property type="entry name" value="Rnp2-like"/>
    <property type="match status" value="1"/>
</dbReference>
<dbReference type="EMBL" id="LSSL01001652">
    <property type="protein sequence ID" value="OLY82317.1"/>
    <property type="molecule type" value="Genomic_DNA"/>
</dbReference>
<accession>A0A1R0GZM0</accession>
<dbReference type="OrthoDB" id="2262258at2759"/>
<dbReference type="Proteomes" id="UP000187455">
    <property type="component" value="Unassembled WGS sequence"/>
</dbReference>
<protein>
    <recommendedName>
        <fullName evidence="2">Ribonucleases P/MRP subunit Pop8-like domain-containing protein</fullName>
    </recommendedName>
</protein>